<evidence type="ECO:0000313" key="12">
    <source>
        <dbReference type="Proteomes" id="UP000663923"/>
    </source>
</evidence>
<dbReference type="PANTHER" id="PTHR30433:SF2">
    <property type="entry name" value="MOTILITY PROTEIN A"/>
    <property type="match status" value="1"/>
</dbReference>
<dbReference type="InterPro" id="IPR002898">
    <property type="entry name" value="MotA_ExbB_proton_chnl"/>
</dbReference>
<evidence type="ECO:0000256" key="1">
    <source>
        <dbReference type="ARBA" id="ARBA00004651"/>
    </source>
</evidence>
<reference evidence="11 12" key="1">
    <citation type="submission" date="2021-03" db="EMBL/GenBank/DDBJ databases">
        <title>Complete genome of Parasphingorhabdus_sp.JHSY0214.</title>
        <authorList>
            <person name="Yoo J.H."/>
            <person name="Bae J.W."/>
        </authorList>
    </citation>
    <scope>NUCLEOTIDE SEQUENCE [LARGE SCALE GENOMIC DNA]</scope>
    <source>
        <strain evidence="11 12">JHSY0214</strain>
    </source>
</reference>
<gene>
    <name evidence="11" type="ORF">J4G78_02525</name>
</gene>
<evidence type="ECO:0000256" key="8">
    <source>
        <dbReference type="ARBA" id="ARBA00023136"/>
    </source>
</evidence>
<accession>A0ABX7T4N6</accession>
<evidence type="ECO:0000256" key="6">
    <source>
        <dbReference type="ARBA" id="ARBA00022779"/>
    </source>
</evidence>
<keyword evidence="5 9" id="KW-0812">Transmembrane</keyword>
<evidence type="ECO:0000313" key="11">
    <source>
        <dbReference type="EMBL" id="QTD56491.1"/>
    </source>
</evidence>
<comment type="similarity">
    <text evidence="2">Belongs to the MotA family.</text>
</comment>
<feature type="transmembrane region" description="Helical" evidence="9">
    <location>
        <begin position="157"/>
        <end position="179"/>
    </location>
</feature>
<dbReference type="Proteomes" id="UP000663923">
    <property type="component" value="Chromosome"/>
</dbReference>
<keyword evidence="8 9" id="KW-0472">Membrane</keyword>
<feature type="transmembrane region" description="Helical" evidence="9">
    <location>
        <begin position="121"/>
        <end position="145"/>
    </location>
</feature>
<keyword evidence="3" id="KW-0813">Transport</keyword>
<dbReference type="EMBL" id="CP071794">
    <property type="protein sequence ID" value="QTD56491.1"/>
    <property type="molecule type" value="Genomic_DNA"/>
</dbReference>
<protein>
    <submittedName>
        <fullName evidence="11">MotA/TolQ/ExbB proton channel family protein</fullName>
    </submittedName>
</protein>
<dbReference type="InterPro" id="IPR047055">
    <property type="entry name" value="MotA-like"/>
</dbReference>
<keyword evidence="4" id="KW-1003">Cell membrane</keyword>
<evidence type="ECO:0000256" key="9">
    <source>
        <dbReference type="SAM" id="Phobius"/>
    </source>
</evidence>
<evidence type="ECO:0000259" key="10">
    <source>
        <dbReference type="Pfam" id="PF01618"/>
    </source>
</evidence>
<evidence type="ECO:0000256" key="4">
    <source>
        <dbReference type="ARBA" id="ARBA00022475"/>
    </source>
</evidence>
<dbReference type="Pfam" id="PF01618">
    <property type="entry name" value="MotA_ExbB"/>
    <property type="match status" value="1"/>
</dbReference>
<sequence>MQPLLDLFDPFALALVWLGSFAVVSLQEGRHGLLRSFLAWKTILYVNPGRDAQLARQALRRVEGVINVKGLQCIDRITTDSSFVAHAAARLASDQDAGRFSDWAQVNLEDRELRHHGVIRFWMAVADVAPAIGMVGTIIGLVRLFSDLDNSTNLGSAMALALLTTLYGLLLSNVVAAPISHRFQRLSLEELKWQRALIDKLVAMAQNSEKRSCP</sequence>
<evidence type="ECO:0000256" key="3">
    <source>
        <dbReference type="ARBA" id="ARBA00022448"/>
    </source>
</evidence>
<feature type="transmembrane region" description="Helical" evidence="9">
    <location>
        <begin position="7"/>
        <end position="26"/>
    </location>
</feature>
<evidence type="ECO:0000256" key="7">
    <source>
        <dbReference type="ARBA" id="ARBA00022989"/>
    </source>
</evidence>
<dbReference type="PROSITE" id="PS01307">
    <property type="entry name" value="MOTA"/>
    <property type="match status" value="1"/>
</dbReference>
<organism evidence="11 12">
    <name type="scientific">Parasphingorhabdus cellanae</name>
    <dbReference type="NCBI Taxonomy" id="2806553"/>
    <lineage>
        <taxon>Bacteria</taxon>
        <taxon>Pseudomonadati</taxon>
        <taxon>Pseudomonadota</taxon>
        <taxon>Alphaproteobacteria</taxon>
        <taxon>Sphingomonadales</taxon>
        <taxon>Sphingomonadaceae</taxon>
        <taxon>Parasphingorhabdus</taxon>
    </lineage>
</organism>
<dbReference type="RefSeq" id="WP_207988311.1">
    <property type="nucleotide sequence ID" value="NZ_CP071794.1"/>
</dbReference>
<comment type="subcellular location">
    <subcellularLocation>
        <location evidence="1">Cell membrane</location>
        <topology evidence="1">Multi-pass membrane protein</topology>
    </subcellularLocation>
</comment>
<name>A0ABX7T4N6_9SPHN</name>
<keyword evidence="12" id="KW-1185">Reference proteome</keyword>
<proteinExistence type="inferred from homology"/>
<keyword evidence="6" id="KW-0283">Flagellar rotation</keyword>
<dbReference type="PANTHER" id="PTHR30433">
    <property type="entry name" value="CHEMOTAXIS PROTEIN MOTA"/>
    <property type="match status" value="1"/>
</dbReference>
<evidence type="ECO:0000256" key="2">
    <source>
        <dbReference type="ARBA" id="ARBA00008038"/>
    </source>
</evidence>
<keyword evidence="7 9" id="KW-1133">Transmembrane helix</keyword>
<dbReference type="InterPro" id="IPR000540">
    <property type="entry name" value="Flag_MotA_CS"/>
</dbReference>
<evidence type="ECO:0000256" key="5">
    <source>
        <dbReference type="ARBA" id="ARBA00022692"/>
    </source>
</evidence>
<feature type="domain" description="MotA/TolQ/ExbB proton channel" evidence="10">
    <location>
        <begin position="81"/>
        <end position="191"/>
    </location>
</feature>